<dbReference type="AlphaFoldDB" id="A0A940XNW6"/>
<evidence type="ECO:0000313" key="3">
    <source>
        <dbReference type="Proteomes" id="UP000677413"/>
    </source>
</evidence>
<reference evidence="2 3" key="1">
    <citation type="submission" date="2021-04" db="EMBL/GenBank/DDBJ databases">
        <authorList>
            <person name="Tang X."/>
            <person name="Zhou X."/>
            <person name="Chen X."/>
            <person name="Cernava T."/>
            <person name="Zhang C."/>
        </authorList>
    </citation>
    <scope>NUCLEOTIDE SEQUENCE [LARGE SCALE GENOMIC DNA]</scope>
    <source>
        <strain evidence="2 3">BH-SS-21</strain>
    </source>
</reference>
<name>A0A940XNW6_9ACTN</name>
<dbReference type="EMBL" id="JAGPYQ010000001">
    <property type="protein sequence ID" value="MBQ0847385.1"/>
    <property type="molecule type" value="Genomic_DNA"/>
</dbReference>
<evidence type="ECO:0000313" key="2">
    <source>
        <dbReference type="EMBL" id="MBQ0847385.1"/>
    </source>
</evidence>
<comment type="caution">
    <text evidence="2">The sequence shown here is derived from an EMBL/GenBank/DDBJ whole genome shotgun (WGS) entry which is preliminary data.</text>
</comment>
<keyword evidence="3" id="KW-1185">Reference proteome</keyword>
<dbReference type="RefSeq" id="WP_210881094.1">
    <property type="nucleotide sequence ID" value="NZ_JAGPYQ010000001.1"/>
</dbReference>
<organism evidence="2 3">
    <name type="scientific">Streptomyces liliiviolaceus</name>
    <dbReference type="NCBI Taxonomy" id="2823109"/>
    <lineage>
        <taxon>Bacteria</taxon>
        <taxon>Bacillati</taxon>
        <taxon>Actinomycetota</taxon>
        <taxon>Actinomycetes</taxon>
        <taxon>Kitasatosporales</taxon>
        <taxon>Streptomycetaceae</taxon>
        <taxon>Streptomyces</taxon>
    </lineage>
</organism>
<gene>
    <name evidence="2" type="ORF">J8N05_03985</name>
</gene>
<protein>
    <submittedName>
        <fullName evidence="2">Uncharacterized protein</fullName>
    </submittedName>
</protein>
<sequence>MAAKRSMITFATDPETKERIRSYAEAAGVDVSTYVMAAVGAAMAHDDQVARTFAPLDDLIAETEAQDATTGRPPQEDEQDSVPDAEREEISASLDAFFGSSTRHRGVA</sequence>
<feature type="region of interest" description="Disordered" evidence="1">
    <location>
        <begin position="61"/>
        <end position="108"/>
    </location>
</feature>
<evidence type="ECO:0000256" key="1">
    <source>
        <dbReference type="SAM" id="MobiDB-lite"/>
    </source>
</evidence>
<accession>A0A940XNW6</accession>
<proteinExistence type="predicted"/>
<dbReference type="Proteomes" id="UP000677413">
    <property type="component" value="Unassembled WGS sequence"/>
</dbReference>